<accession>A0A1A9UF46</accession>
<sequence>MLTQRLDKRNILICIKYESSADVRAVFQTKEQEGIIIASAITVLGATAFRNWGLIPINCDDNDNDDNDDNDDDDDGDFKNEVTTAATAAAAAAAATSALFLFGRPHTICDNQF</sequence>
<organism evidence="2 3">
    <name type="scientific">Glossina austeni</name>
    <name type="common">Savannah tsetse fly</name>
    <dbReference type="NCBI Taxonomy" id="7395"/>
    <lineage>
        <taxon>Eukaryota</taxon>
        <taxon>Metazoa</taxon>
        <taxon>Ecdysozoa</taxon>
        <taxon>Arthropoda</taxon>
        <taxon>Hexapoda</taxon>
        <taxon>Insecta</taxon>
        <taxon>Pterygota</taxon>
        <taxon>Neoptera</taxon>
        <taxon>Endopterygota</taxon>
        <taxon>Diptera</taxon>
        <taxon>Brachycera</taxon>
        <taxon>Muscomorpha</taxon>
        <taxon>Hippoboscoidea</taxon>
        <taxon>Glossinidae</taxon>
        <taxon>Glossina</taxon>
    </lineage>
</organism>
<dbReference type="AlphaFoldDB" id="A0A1A9UF46"/>
<name>A0A1A9UF46_GLOAU</name>
<evidence type="ECO:0000256" key="1">
    <source>
        <dbReference type="SAM" id="MobiDB-lite"/>
    </source>
</evidence>
<evidence type="ECO:0000313" key="2">
    <source>
        <dbReference type="EnsemblMetazoa" id="GAUT002833-PA"/>
    </source>
</evidence>
<reference evidence="2" key="1">
    <citation type="submission" date="2020-05" db="UniProtKB">
        <authorList>
            <consortium name="EnsemblMetazoa"/>
        </authorList>
    </citation>
    <scope>IDENTIFICATION</scope>
    <source>
        <strain evidence="2">TTRI</strain>
    </source>
</reference>
<keyword evidence="3" id="KW-1185">Reference proteome</keyword>
<evidence type="ECO:0000313" key="3">
    <source>
        <dbReference type="Proteomes" id="UP000078200"/>
    </source>
</evidence>
<dbReference type="Proteomes" id="UP000078200">
    <property type="component" value="Unassembled WGS sequence"/>
</dbReference>
<protein>
    <submittedName>
        <fullName evidence="2">Uncharacterized protein</fullName>
    </submittedName>
</protein>
<dbReference type="EnsemblMetazoa" id="GAUT002833-RA">
    <property type="protein sequence ID" value="GAUT002833-PA"/>
    <property type="gene ID" value="GAUT002833"/>
</dbReference>
<proteinExistence type="predicted"/>
<feature type="region of interest" description="Disordered" evidence="1">
    <location>
        <begin position="60"/>
        <end position="79"/>
    </location>
</feature>
<dbReference type="VEuPathDB" id="VectorBase:GAUT002833"/>
<feature type="compositionally biased region" description="Acidic residues" evidence="1">
    <location>
        <begin position="60"/>
        <end position="76"/>
    </location>
</feature>